<keyword evidence="7 14" id="KW-0418">Kinase</keyword>
<dbReference type="EMBL" id="CP042909">
    <property type="protein sequence ID" value="QJA06509.1"/>
    <property type="molecule type" value="Genomic_DNA"/>
</dbReference>
<dbReference type="GO" id="GO:0003848">
    <property type="term" value="F:2-amino-4-hydroxy-6-hydroxymethyldihydropteridine diphosphokinase activity"/>
    <property type="evidence" value="ECO:0007669"/>
    <property type="project" value="UniProtKB-EC"/>
</dbReference>
<dbReference type="PANTHER" id="PTHR43071">
    <property type="entry name" value="2-AMINO-4-HYDROXY-6-HYDROXYMETHYLDIHYDROPTERIDINE PYROPHOSPHOKINASE"/>
    <property type="match status" value="1"/>
</dbReference>
<dbReference type="GO" id="GO:0046656">
    <property type="term" value="P:folic acid biosynthetic process"/>
    <property type="evidence" value="ECO:0007669"/>
    <property type="project" value="UniProtKB-KW"/>
</dbReference>
<keyword evidence="15" id="KW-1185">Reference proteome</keyword>
<evidence type="ECO:0000313" key="15">
    <source>
        <dbReference type="Proteomes" id="UP000501253"/>
    </source>
</evidence>
<dbReference type="GO" id="GO:0005524">
    <property type="term" value="F:ATP binding"/>
    <property type="evidence" value="ECO:0007669"/>
    <property type="project" value="UniProtKB-KW"/>
</dbReference>
<comment type="function">
    <text evidence="10">Catalyzes the transfer of pyrophosphate from adenosine triphosphate (ATP) to 6-hydroxymethyl-7,8-dihydropterin, an enzymatic step in folate biosynthesis pathway.</text>
</comment>
<keyword evidence="8" id="KW-0067">ATP-binding</keyword>
<evidence type="ECO:0000259" key="13">
    <source>
        <dbReference type="Pfam" id="PF01288"/>
    </source>
</evidence>
<proteinExistence type="inferred from homology"/>
<dbReference type="Gene3D" id="3.30.70.560">
    <property type="entry name" value="7,8-Dihydro-6-hydroxymethylpterin-pyrophosphokinase HPPK"/>
    <property type="match status" value="1"/>
</dbReference>
<dbReference type="GO" id="GO:0016301">
    <property type="term" value="F:kinase activity"/>
    <property type="evidence" value="ECO:0007669"/>
    <property type="project" value="UniProtKB-KW"/>
</dbReference>
<dbReference type="NCBIfam" id="TIGR01498">
    <property type="entry name" value="folK"/>
    <property type="match status" value="1"/>
</dbReference>
<organism evidence="14 15">
    <name type="scientific">Thermosulfurimonas marina</name>
    <dbReference type="NCBI Taxonomy" id="2047767"/>
    <lineage>
        <taxon>Bacteria</taxon>
        <taxon>Pseudomonadati</taxon>
        <taxon>Thermodesulfobacteriota</taxon>
        <taxon>Thermodesulfobacteria</taxon>
        <taxon>Thermodesulfobacteriales</taxon>
        <taxon>Thermodesulfobacteriaceae</taxon>
        <taxon>Thermosulfurimonas</taxon>
    </lineage>
</organism>
<sequence length="162" mass="18026">MGLGSNLGDRKENLRQALEHLRALAGVSILAVSSVYLTEPVGFSSENWFYNLVVAVRTSLSAWELALAGWTIEARLGRVRTGQMSDRRLDIDLLLYGEEVIRARVLEVPHPRLHQRAFVLAPLAEIAPDLRHPLLDRTPGELLKALPPGPRILRLGPFPLDL</sequence>
<dbReference type="UniPathway" id="UPA00077">
    <property type="reaction ID" value="UER00155"/>
</dbReference>
<reference evidence="14 15" key="1">
    <citation type="submission" date="2019-08" db="EMBL/GenBank/DDBJ databases">
        <title>Complete genome sequence of Thermosulfurimonas marina SU872T, an anaerobic thermophilic chemolithoautotrophic bacterium isolated from a shallow marine hydrothermal vent.</title>
        <authorList>
            <person name="Allioux M."/>
            <person name="Jebbar M."/>
            <person name="Slobodkina G."/>
            <person name="Slobodkin A."/>
            <person name="Moalic Y."/>
            <person name="Frolova A."/>
            <person name="Shao Z."/>
            <person name="Alain K."/>
        </authorList>
    </citation>
    <scope>NUCLEOTIDE SEQUENCE [LARGE SCALE GENOMIC DNA]</scope>
    <source>
        <strain evidence="14 15">SU872</strain>
    </source>
</reference>
<dbReference type="EC" id="2.7.6.3" evidence="3"/>
<evidence type="ECO:0000256" key="6">
    <source>
        <dbReference type="ARBA" id="ARBA00022741"/>
    </source>
</evidence>
<evidence type="ECO:0000256" key="9">
    <source>
        <dbReference type="ARBA" id="ARBA00022909"/>
    </source>
</evidence>
<evidence type="ECO:0000256" key="5">
    <source>
        <dbReference type="ARBA" id="ARBA00022679"/>
    </source>
</evidence>
<keyword evidence="5 14" id="KW-0808">Transferase</keyword>
<feature type="domain" description="7,8-dihydro-6-hydroxymethylpterin-pyrophosphokinase" evidence="13">
    <location>
        <begin position="2"/>
        <end position="128"/>
    </location>
</feature>
<accession>A0A6H1WTN4</accession>
<name>A0A6H1WTN4_9BACT</name>
<evidence type="ECO:0000256" key="7">
    <source>
        <dbReference type="ARBA" id="ARBA00022777"/>
    </source>
</evidence>
<evidence type="ECO:0000256" key="8">
    <source>
        <dbReference type="ARBA" id="ARBA00022840"/>
    </source>
</evidence>
<dbReference type="KEGG" id="tmai:FVE67_06725"/>
<dbReference type="Pfam" id="PF01288">
    <property type="entry name" value="HPPK"/>
    <property type="match status" value="1"/>
</dbReference>
<dbReference type="InterPro" id="IPR000550">
    <property type="entry name" value="Hppk"/>
</dbReference>
<evidence type="ECO:0000256" key="12">
    <source>
        <dbReference type="ARBA" id="ARBA00033413"/>
    </source>
</evidence>
<dbReference type="Proteomes" id="UP000501253">
    <property type="component" value="Chromosome"/>
</dbReference>
<protein>
    <recommendedName>
        <fullName evidence="4">2-amino-4-hydroxy-6-hydroxymethyldihydropteridine pyrophosphokinase</fullName>
        <ecNumber evidence="3">2.7.6.3</ecNumber>
    </recommendedName>
    <alternativeName>
        <fullName evidence="11">6-hydroxymethyl-7,8-dihydropterin pyrophosphokinase</fullName>
    </alternativeName>
    <alternativeName>
        <fullName evidence="12">7,8-dihydro-6-hydroxymethylpterin-pyrophosphokinase</fullName>
    </alternativeName>
</protein>
<dbReference type="InterPro" id="IPR035907">
    <property type="entry name" value="Hppk_sf"/>
</dbReference>
<evidence type="ECO:0000256" key="11">
    <source>
        <dbReference type="ARBA" id="ARBA00029766"/>
    </source>
</evidence>
<comment type="pathway">
    <text evidence="1">Cofactor biosynthesis; tetrahydrofolate biosynthesis; 2-amino-4-hydroxy-6-hydroxymethyl-7,8-dihydropteridine diphosphate from 7,8-dihydroneopterin triphosphate: step 4/4.</text>
</comment>
<gene>
    <name evidence="14" type="primary">folK</name>
    <name evidence="14" type="ORF">FVE67_06725</name>
</gene>
<evidence type="ECO:0000256" key="4">
    <source>
        <dbReference type="ARBA" id="ARBA00016218"/>
    </source>
</evidence>
<dbReference type="AlphaFoldDB" id="A0A6H1WTN4"/>
<evidence type="ECO:0000256" key="3">
    <source>
        <dbReference type="ARBA" id="ARBA00013253"/>
    </source>
</evidence>
<evidence type="ECO:0000256" key="10">
    <source>
        <dbReference type="ARBA" id="ARBA00029409"/>
    </source>
</evidence>
<evidence type="ECO:0000313" key="14">
    <source>
        <dbReference type="EMBL" id="QJA06509.1"/>
    </source>
</evidence>
<comment type="similarity">
    <text evidence="2">Belongs to the HPPK family.</text>
</comment>
<evidence type="ECO:0000256" key="1">
    <source>
        <dbReference type="ARBA" id="ARBA00005051"/>
    </source>
</evidence>
<evidence type="ECO:0000256" key="2">
    <source>
        <dbReference type="ARBA" id="ARBA00005810"/>
    </source>
</evidence>
<dbReference type="SUPFAM" id="SSF55083">
    <property type="entry name" value="6-hydroxymethyl-7,8-dihydropterin pyrophosphokinase, HPPK"/>
    <property type="match status" value="1"/>
</dbReference>
<dbReference type="CDD" id="cd00483">
    <property type="entry name" value="HPPK"/>
    <property type="match status" value="1"/>
</dbReference>
<dbReference type="GO" id="GO:0046654">
    <property type="term" value="P:tetrahydrofolate biosynthetic process"/>
    <property type="evidence" value="ECO:0007669"/>
    <property type="project" value="UniProtKB-UniPathway"/>
</dbReference>
<dbReference type="RefSeq" id="WP_168720355.1">
    <property type="nucleotide sequence ID" value="NZ_CP042909.1"/>
</dbReference>
<keyword evidence="6" id="KW-0547">Nucleotide-binding</keyword>
<keyword evidence="9" id="KW-0289">Folate biosynthesis</keyword>
<dbReference type="PANTHER" id="PTHR43071:SF1">
    <property type="entry name" value="2-AMINO-4-HYDROXY-6-HYDROXYMETHYLDIHYDROPTERIDINE PYROPHOSPHOKINASE"/>
    <property type="match status" value="1"/>
</dbReference>